<comment type="subcellular location">
    <subcellularLocation>
        <location evidence="1">Host cell</location>
    </subcellularLocation>
    <subcellularLocation>
        <location evidence="2">Secreted</location>
    </subcellularLocation>
</comment>
<dbReference type="GO" id="GO:0043657">
    <property type="term" value="C:host cell"/>
    <property type="evidence" value="ECO:0007669"/>
    <property type="project" value="UniProtKB-SubCell"/>
</dbReference>
<dbReference type="Proteomes" id="UP000234323">
    <property type="component" value="Unassembled WGS sequence"/>
</dbReference>
<keyword evidence="6" id="KW-1185">Reference proteome</keyword>
<organism evidence="5 6">
    <name type="scientific">Rhizophagus irregularis</name>
    <dbReference type="NCBI Taxonomy" id="588596"/>
    <lineage>
        <taxon>Eukaryota</taxon>
        <taxon>Fungi</taxon>
        <taxon>Fungi incertae sedis</taxon>
        <taxon>Mucoromycota</taxon>
        <taxon>Glomeromycotina</taxon>
        <taxon>Glomeromycetes</taxon>
        <taxon>Glomerales</taxon>
        <taxon>Glomeraceae</taxon>
        <taxon>Rhizophagus</taxon>
    </lineage>
</organism>
<sequence length="88" mass="10478">MAYYLVLGEVPAKRKLDFVKFDFSERVMILRNAIYDKKKNTFTNKNIDKNDLILWKVDIPFDGENDKLTMLDERFDTINIEQDLEGKE</sequence>
<dbReference type="Pfam" id="PF20147">
    <property type="entry name" value="Crinkler"/>
    <property type="match status" value="1"/>
</dbReference>
<feature type="domain" description="Crinkler effector protein N-terminal" evidence="4">
    <location>
        <begin position="18"/>
        <end position="71"/>
    </location>
</feature>
<keyword evidence="3" id="KW-0964">Secreted</keyword>
<evidence type="ECO:0000256" key="1">
    <source>
        <dbReference type="ARBA" id="ARBA00004340"/>
    </source>
</evidence>
<dbReference type="InterPro" id="IPR045379">
    <property type="entry name" value="Crinkler_N"/>
</dbReference>
<comment type="caution">
    <text evidence="5">The sequence shown here is derived from an EMBL/GenBank/DDBJ whole genome shotgun (WGS) entry which is preliminary data.</text>
</comment>
<accession>A0A2I1H4K6</accession>
<reference evidence="5 6" key="1">
    <citation type="submission" date="2015-10" db="EMBL/GenBank/DDBJ databases">
        <title>Genome analyses suggest a sexual origin of heterokaryosis in a supposedly ancient asexual fungus.</title>
        <authorList>
            <person name="Ropars J."/>
            <person name="Sedzielewska K."/>
            <person name="Noel J."/>
            <person name="Charron P."/>
            <person name="Farinelli L."/>
            <person name="Marton T."/>
            <person name="Kruger M."/>
            <person name="Pelin A."/>
            <person name="Brachmann A."/>
            <person name="Corradi N."/>
        </authorList>
    </citation>
    <scope>NUCLEOTIDE SEQUENCE [LARGE SCALE GENOMIC DNA]</scope>
    <source>
        <strain evidence="5 6">A4</strain>
    </source>
</reference>
<evidence type="ECO:0000313" key="6">
    <source>
        <dbReference type="Proteomes" id="UP000234323"/>
    </source>
</evidence>
<evidence type="ECO:0000256" key="2">
    <source>
        <dbReference type="ARBA" id="ARBA00004613"/>
    </source>
</evidence>
<evidence type="ECO:0000313" key="5">
    <source>
        <dbReference type="EMBL" id="PKY53807.1"/>
    </source>
</evidence>
<evidence type="ECO:0000259" key="4">
    <source>
        <dbReference type="Pfam" id="PF20147"/>
    </source>
</evidence>
<dbReference type="VEuPathDB" id="FungiDB:RhiirA1_518828"/>
<name>A0A2I1H4K6_9GLOM</name>
<evidence type="ECO:0000256" key="3">
    <source>
        <dbReference type="ARBA" id="ARBA00022525"/>
    </source>
</evidence>
<feature type="non-terminal residue" evidence="5">
    <location>
        <position position="88"/>
    </location>
</feature>
<gene>
    <name evidence="5" type="ORF">RhiirA4_472223</name>
</gene>
<dbReference type="VEuPathDB" id="FungiDB:FUN_010009"/>
<dbReference type="AlphaFoldDB" id="A0A2I1H4K6"/>
<dbReference type="EMBL" id="LLXI01001464">
    <property type="protein sequence ID" value="PKY53807.1"/>
    <property type="molecule type" value="Genomic_DNA"/>
</dbReference>
<protein>
    <recommendedName>
        <fullName evidence="4">Crinkler effector protein N-terminal domain-containing protein</fullName>
    </recommendedName>
</protein>
<dbReference type="GO" id="GO:0005576">
    <property type="term" value="C:extracellular region"/>
    <property type="evidence" value="ECO:0007669"/>
    <property type="project" value="UniProtKB-SubCell"/>
</dbReference>
<proteinExistence type="predicted"/>